<name>A0A0F9Q868_9ZZZZ</name>
<evidence type="ECO:0000313" key="1">
    <source>
        <dbReference type="EMBL" id="KKN40185.1"/>
    </source>
</evidence>
<dbReference type="AlphaFoldDB" id="A0A0F9Q868"/>
<dbReference type="Pfam" id="PF11756">
    <property type="entry name" value="YgbA_NO"/>
    <property type="match status" value="1"/>
</dbReference>
<reference evidence="1" key="1">
    <citation type="journal article" date="2015" name="Nature">
        <title>Complex archaea that bridge the gap between prokaryotes and eukaryotes.</title>
        <authorList>
            <person name="Spang A."/>
            <person name="Saw J.H."/>
            <person name="Jorgensen S.L."/>
            <person name="Zaremba-Niedzwiedzka K."/>
            <person name="Martijn J."/>
            <person name="Lind A.E."/>
            <person name="van Eijk R."/>
            <person name="Schleper C."/>
            <person name="Guy L."/>
            <person name="Ettema T.J."/>
        </authorList>
    </citation>
    <scope>NUCLEOTIDE SEQUENCE</scope>
</reference>
<proteinExistence type="predicted"/>
<organism evidence="1">
    <name type="scientific">marine sediment metagenome</name>
    <dbReference type="NCBI Taxonomy" id="412755"/>
    <lineage>
        <taxon>unclassified sequences</taxon>
        <taxon>metagenomes</taxon>
        <taxon>ecological metagenomes</taxon>
    </lineage>
</organism>
<dbReference type="InterPro" id="IPR020483">
    <property type="entry name" value="Uncharacterised_YgbA"/>
</dbReference>
<dbReference type="EMBL" id="LAZR01001719">
    <property type="protein sequence ID" value="KKN40185.1"/>
    <property type="molecule type" value="Genomic_DNA"/>
</dbReference>
<gene>
    <name evidence="1" type="ORF">LCGC14_0735820</name>
</gene>
<comment type="caution">
    <text evidence="1">The sequence shown here is derived from an EMBL/GenBank/DDBJ whole genome shotgun (WGS) entry which is preliminary data.</text>
</comment>
<dbReference type="NCBIfam" id="NF007714">
    <property type="entry name" value="PRK10410.1-2"/>
    <property type="match status" value="1"/>
</dbReference>
<sequence length="115" mass="13661">MKKTNKRIDREGKTIAIMISMFCRNNHNNKDGLCEECVELSEYANLRLESCVYGAKKPICAKCPIHCYKPDMREKVRRVMFYSGPKMIYTHFILGMRHLFARFRKIENIPRSRKI</sequence>
<evidence type="ECO:0008006" key="2">
    <source>
        <dbReference type="Google" id="ProtNLM"/>
    </source>
</evidence>
<accession>A0A0F9Q868</accession>
<protein>
    <recommendedName>
        <fullName evidence="2">Nitrous oxide-stimulated promoter</fullName>
    </recommendedName>
</protein>